<sequence length="454" mass="52117">MPQKRAHKTIFHQPIQRQISKPHISNIPQNATFKHTTLQTEAPLRMFDYHISSRSVPYAYNPLDGGPIVPIDHYNITHRPQYMGIPVLSKLPELTCEIFPCRHWKLSKSDGTTKQTREELYLKELLHHPLPRAPGIRDYVFSENGCENPACRGEPMARRKQRNWKKNHNGWRLLALYKGAEQTIMVKAEELVQRIQFRQELVRKIRDPKLRFFVFDEERSWDEKVWVYLWDELVAVQGSQTAMWKALKKGEMVVEGEGVAGAMRDGLRKAAEKVRVLEVLALNLREWEEDPVDTILPLRIEEIGSQLDYPSPLGDWVDEGLEKLLTPDPESFEVMDESGVEDSDDDDDIEIIIELPEEAKISAKKSAAFGRSILARKFGEKKLAARPGRITPAVPEFRLLFPLIWERKNGKAPVAVEKPVGVRKPARKDSGKTRNNRKKKKNALHKALSSDVAP</sequence>
<evidence type="ECO:0000313" key="3">
    <source>
        <dbReference type="Proteomes" id="UP000799750"/>
    </source>
</evidence>
<proteinExistence type="predicted"/>
<name>A0A6A6QLZ1_9PEZI</name>
<reference evidence="2" key="1">
    <citation type="journal article" date="2020" name="Stud. Mycol.">
        <title>101 Dothideomycetes genomes: a test case for predicting lifestyles and emergence of pathogens.</title>
        <authorList>
            <person name="Haridas S."/>
            <person name="Albert R."/>
            <person name="Binder M."/>
            <person name="Bloem J."/>
            <person name="Labutti K."/>
            <person name="Salamov A."/>
            <person name="Andreopoulos B."/>
            <person name="Baker S."/>
            <person name="Barry K."/>
            <person name="Bills G."/>
            <person name="Bluhm B."/>
            <person name="Cannon C."/>
            <person name="Castanera R."/>
            <person name="Culley D."/>
            <person name="Daum C."/>
            <person name="Ezra D."/>
            <person name="Gonzalez J."/>
            <person name="Henrissat B."/>
            <person name="Kuo A."/>
            <person name="Liang C."/>
            <person name="Lipzen A."/>
            <person name="Lutzoni F."/>
            <person name="Magnuson J."/>
            <person name="Mondo S."/>
            <person name="Nolan M."/>
            <person name="Ohm R."/>
            <person name="Pangilinan J."/>
            <person name="Park H.-J."/>
            <person name="Ramirez L."/>
            <person name="Alfaro M."/>
            <person name="Sun H."/>
            <person name="Tritt A."/>
            <person name="Yoshinaga Y."/>
            <person name="Zwiers L.-H."/>
            <person name="Turgeon B."/>
            <person name="Goodwin S."/>
            <person name="Spatafora J."/>
            <person name="Crous P."/>
            <person name="Grigoriev I."/>
        </authorList>
    </citation>
    <scope>NUCLEOTIDE SEQUENCE</scope>
    <source>
        <strain evidence="2">CBS 269.34</strain>
    </source>
</reference>
<organism evidence="2 3">
    <name type="scientific">Lophium mytilinum</name>
    <dbReference type="NCBI Taxonomy" id="390894"/>
    <lineage>
        <taxon>Eukaryota</taxon>
        <taxon>Fungi</taxon>
        <taxon>Dikarya</taxon>
        <taxon>Ascomycota</taxon>
        <taxon>Pezizomycotina</taxon>
        <taxon>Dothideomycetes</taxon>
        <taxon>Pleosporomycetidae</taxon>
        <taxon>Mytilinidiales</taxon>
        <taxon>Mytilinidiaceae</taxon>
        <taxon>Lophium</taxon>
    </lineage>
</organism>
<dbReference type="Proteomes" id="UP000799750">
    <property type="component" value="Unassembled WGS sequence"/>
</dbReference>
<evidence type="ECO:0000256" key="1">
    <source>
        <dbReference type="SAM" id="MobiDB-lite"/>
    </source>
</evidence>
<accession>A0A6A6QLZ1</accession>
<feature type="compositionally biased region" description="Basic residues" evidence="1">
    <location>
        <begin position="434"/>
        <end position="444"/>
    </location>
</feature>
<dbReference type="EMBL" id="MU004193">
    <property type="protein sequence ID" value="KAF2493000.1"/>
    <property type="molecule type" value="Genomic_DNA"/>
</dbReference>
<feature type="region of interest" description="Disordered" evidence="1">
    <location>
        <begin position="415"/>
        <end position="454"/>
    </location>
</feature>
<protein>
    <submittedName>
        <fullName evidence="2">Uncharacterized protein</fullName>
    </submittedName>
</protein>
<evidence type="ECO:0000313" key="2">
    <source>
        <dbReference type="EMBL" id="KAF2493000.1"/>
    </source>
</evidence>
<keyword evidence="3" id="KW-1185">Reference proteome</keyword>
<gene>
    <name evidence="2" type="ORF">BU16DRAFT_541769</name>
</gene>
<dbReference type="AlphaFoldDB" id="A0A6A6QLZ1"/>